<dbReference type="Pfam" id="PF06725">
    <property type="entry name" value="3D"/>
    <property type="match status" value="1"/>
</dbReference>
<accession>A0ABT1VVR2</accession>
<organism evidence="7 8">
    <name type="scientific">Rhizosaccharibacter radicis</name>
    <dbReference type="NCBI Taxonomy" id="2782605"/>
    <lineage>
        <taxon>Bacteria</taxon>
        <taxon>Pseudomonadati</taxon>
        <taxon>Pseudomonadota</taxon>
        <taxon>Alphaproteobacteria</taxon>
        <taxon>Acetobacterales</taxon>
        <taxon>Acetobacteraceae</taxon>
        <taxon>Rhizosaccharibacter</taxon>
    </lineage>
</organism>
<dbReference type="EC" id="4.2.2.n1" evidence="2"/>
<evidence type="ECO:0000256" key="1">
    <source>
        <dbReference type="ARBA" id="ARBA00001420"/>
    </source>
</evidence>
<dbReference type="InterPro" id="IPR036908">
    <property type="entry name" value="RlpA-like_sf"/>
</dbReference>
<name>A0ABT1VVR2_9PROT</name>
<comment type="caution">
    <text evidence="7">The sequence shown here is derived from an EMBL/GenBank/DDBJ whole genome shotgun (WGS) entry which is preliminary data.</text>
</comment>
<dbReference type="CDD" id="cd14485">
    <property type="entry name" value="mltA_like_LT_A"/>
    <property type="match status" value="1"/>
</dbReference>
<dbReference type="PIRSF" id="PIRSF019422">
    <property type="entry name" value="MltA"/>
    <property type="match status" value="1"/>
</dbReference>
<dbReference type="Gene3D" id="2.40.240.50">
    <property type="entry name" value="Barwin-like endoglucanases"/>
    <property type="match status" value="1"/>
</dbReference>
<gene>
    <name evidence="7" type="ORF">NFI88_06160</name>
</gene>
<evidence type="ECO:0000256" key="4">
    <source>
        <dbReference type="ARBA" id="ARBA00023316"/>
    </source>
</evidence>
<dbReference type="InterPro" id="IPR005300">
    <property type="entry name" value="MltA_B"/>
</dbReference>
<evidence type="ECO:0000259" key="6">
    <source>
        <dbReference type="SMART" id="SM00925"/>
    </source>
</evidence>
<evidence type="ECO:0000313" key="7">
    <source>
        <dbReference type="EMBL" id="MCQ8240427.1"/>
    </source>
</evidence>
<evidence type="ECO:0000313" key="8">
    <source>
        <dbReference type="Proteomes" id="UP001524547"/>
    </source>
</evidence>
<dbReference type="RefSeq" id="WP_422919148.1">
    <property type="nucleotide sequence ID" value="NZ_JAMZEJ010000003.1"/>
</dbReference>
<keyword evidence="4" id="KW-0961">Cell wall biogenesis/degradation</keyword>
<dbReference type="PANTHER" id="PTHR30124:SF0">
    <property type="entry name" value="MEMBRANE-BOUND LYTIC MUREIN TRANSGLYCOSYLASE A"/>
    <property type="match status" value="1"/>
</dbReference>
<protein>
    <recommendedName>
        <fullName evidence="2">peptidoglycan lytic exotransglycosylase</fullName>
        <ecNumber evidence="2">4.2.2.n1</ecNumber>
    </recommendedName>
    <alternativeName>
        <fullName evidence="5">Murein hydrolase A</fullName>
    </alternativeName>
</protein>
<comment type="catalytic activity">
    <reaction evidence="1">
        <text>Exolytic cleavage of the (1-&gt;4)-beta-glycosidic linkage between N-acetylmuramic acid (MurNAc) and N-acetylglucosamine (GlcNAc) residues in peptidoglycan, from either the reducing or the non-reducing ends of the peptidoglycan chains, with concomitant formation of a 1,6-anhydrobond in the MurNAc residue.</text>
        <dbReference type="EC" id="4.2.2.n1"/>
    </reaction>
</comment>
<dbReference type="EMBL" id="JAMZEJ010000003">
    <property type="protein sequence ID" value="MCQ8240427.1"/>
    <property type="molecule type" value="Genomic_DNA"/>
</dbReference>
<dbReference type="Proteomes" id="UP001524547">
    <property type="component" value="Unassembled WGS sequence"/>
</dbReference>
<proteinExistence type="predicted"/>
<dbReference type="SMART" id="SM00925">
    <property type="entry name" value="MltA"/>
    <property type="match status" value="1"/>
</dbReference>
<evidence type="ECO:0000256" key="2">
    <source>
        <dbReference type="ARBA" id="ARBA00012587"/>
    </source>
</evidence>
<dbReference type="InterPro" id="IPR026044">
    <property type="entry name" value="MltA"/>
</dbReference>
<dbReference type="SUPFAM" id="SSF50685">
    <property type="entry name" value="Barwin-like endoglucanases"/>
    <property type="match status" value="1"/>
</dbReference>
<dbReference type="PANTHER" id="PTHR30124">
    <property type="entry name" value="MEMBRANE-BOUND LYTIC MUREIN TRANSGLYCOSYLASE A"/>
    <property type="match status" value="1"/>
</dbReference>
<evidence type="ECO:0000256" key="3">
    <source>
        <dbReference type="ARBA" id="ARBA00023239"/>
    </source>
</evidence>
<dbReference type="Gene3D" id="2.40.40.10">
    <property type="entry name" value="RlpA-like domain"/>
    <property type="match status" value="1"/>
</dbReference>
<dbReference type="InterPro" id="IPR010611">
    <property type="entry name" value="3D_dom"/>
</dbReference>
<dbReference type="Pfam" id="PF03562">
    <property type="entry name" value="MltA"/>
    <property type="match status" value="1"/>
</dbReference>
<keyword evidence="8" id="KW-1185">Reference proteome</keyword>
<evidence type="ECO:0000256" key="5">
    <source>
        <dbReference type="ARBA" id="ARBA00030918"/>
    </source>
</evidence>
<keyword evidence="3" id="KW-0456">Lyase</keyword>
<feature type="domain" description="Lytic transglycosylase MltA" evidence="6">
    <location>
        <begin position="122"/>
        <end position="273"/>
    </location>
</feature>
<reference evidence="7 8" key="1">
    <citation type="submission" date="2022-06" db="EMBL/GenBank/DDBJ databases">
        <title>Rhizosaccharibacter gen. nov. sp. nov. KSS12, endophytic bacteria isolated from sugarcane.</title>
        <authorList>
            <person name="Pitiwittayakul N."/>
        </authorList>
    </citation>
    <scope>NUCLEOTIDE SEQUENCE [LARGE SCALE GENOMIC DNA]</scope>
    <source>
        <strain evidence="7 8">KSS12</strain>
    </source>
</reference>
<sequence>MAAALAGCASPSGPPELSLRAVAWSDLAGWQTDRTAEALRVLLVECNRLGTLPADTSLGGAGDAATQAGRAGLFRGACRAARAVPSADDGAARRYFETWFLPYRVGDRGDASASFTAYFEPEVAGALGPSAAFPVPVYGRPDDLLTVRAADGSKVSGRRQGNAIVPYWSRADIDRGALRGRGLEILWLRSPVDLFFLQLQGSGRVRLPSGQVVRLGYNGRNGQPYVPLGRLLVQRGALPADGVSMQSIRAWLQTHPADAQALMEQNPNYVFFKPLDSVGPLDGPPGALGVDLVPLRSAAVDRAFLPLGVPVFVDTVLPSAAPLQRLFLAQDLGTDIKGPARADLFLGWGSRAAADAGAMHGGGTITVLLPRQPAAAPAAPAPAVERPWQEVR</sequence>
<dbReference type="CDD" id="cd14668">
    <property type="entry name" value="mlta_B"/>
    <property type="match status" value="1"/>
</dbReference>